<dbReference type="EMBL" id="NMUH01001139">
    <property type="protein sequence ID" value="MQL89333.1"/>
    <property type="molecule type" value="Genomic_DNA"/>
</dbReference>
<keyword evidence="2" id="KW-1185">Reference proteome</keyword>
<dbReference type="Proteomes" id="UP000652761">
    <property type="component" value="Unassembled WGS sequence"/>
</dbReference>
<gene>
    <name evidence="1" type="ORF">Taro_021906</name>
</gene>
<feature type="non-terminal residue" evidence="1">
    <location>
        <position position="1"/>
    </location>
</feature>
<evidence type="ECO:0000313" key="2">
    <source>
        <dbReference type="Proteomes" id="UP000652761"/>
    </source>
</evidence>
<name>A0A843V9N8_COLES</name>
<dbReference type="AlphaFoldDB" id="A0A843V9N8"/>
<organism evidence="1 2">
    <name type="scientific">Colocasia esculenta</name>
    <name type="common">Wild taro</name>
    <name type="synonym">Arum esculentum</name>
    <dbReference type="NCBI Taxonomy" id="4460"/>
    <lineage>
        <taxon>Eukaryota</taxon>
        <taxon>Viridiplantae</taxon>
        <taxon>Streptophyta</taxon>
        <taxon>Embryophyta</taxon>
        <taxon>Tracheophyta</taxon>
        <taxon>Spermatophyta</taxon>
        <taxon>Magnoliopsida</taxon>
        <taxon>Liliopsida</taxon>
        <taxon>Araceae</taxon>
        <taxon>Aroideae</taxon>
        <taxon>Colocasieae</taxon>
        <taxon>Colocasia</taxon>
    </lineage>
</organism>
<comment type="caution">
    <text evidence="1">The sequence shown here is derived from an EMBL/GenBank/DDBJ whole genome shotgun (WGS) entry which is preliminary data.</text>
</comment>
<proteinExistence type="predicted"/>
<sequence length="128" mass="14404">TQAKLHKELLSSSRLEGRKKVPSLFSRIVEDTTDGSDATVRRALCGHRDISFIAVGPPIAISITIFLESNIFLLVPTGYLEWERMFQLVRTSKIASSRSKMLTRNDNIRVRSSFEFSLGAKGILKHLK</sequence>
<reference evidence="1" key="1">
    <citation type="submission" date="2017-07" db="EMBL/GenBank/DDBJ databases">
        <title>Taro Niue Genome Assembly and Annotation.</title>
        <authorList>
            <person name="Atibalentja N."/>
            <person name="Keating K."/>
            <person name="Fields C.J."/>
        </authorList>
    </citation>
    <scope>NUCLEOTIDE SEQUENCE</scope>
    <source>
        <strain evidence="1">Niue_2</strain>
        <tissue evidence="1">Leaf</tissue>
    </source>
</reference>
<evidence type="ECO:0000313" key="1">
    <source>
        <dbReference type="EMBL" id="MQL89333.1"/>
    </source>
</evidence>
<accession>A0A843V9N8</accession>
<protein>
    <submittedName>
        <fullName evidence="1">Uncharacterized protein</fullName>
    </submittedName>
</protein>